<gene>
    <name evidence="1" type="ORF">QAD02_022934</name>
</gene>
<accession>A0ACC2PUN0</accession>
<organism evidence="1 2">
    <name type="scientific">Eretmocerus hayati</name>
    <dbReference type="NCBI Taxonomy" id="131215"/>
    <lineage>
        <taxon>Eukaryota</taxon>
        <taxon>Metazoa</taxon>
        <taxon>Ecdysozoa</taxon>
        <taxon>Arthropoda</taxon>
        <taxon>Hexapoda</taxon>
        <taxon>Insecta</taxon>
        <taxon>Pterygota</taxon>
        <taxon>Neoptera</taxon>
        <taxon>Endopterygota</taxon>
        <taxon>Hymenoptera</taxon>
        <taxon>Apocrita</taxon>
        <taxon>Proctotrupomorpha</taxon>
        <taxon>Chalcidoidea</taxon>
        <taxon>Aphelinidae</taxon>
        <taxon>Aphelininae</taxon>
        <taxon>Eretmocerus</taxon>
    </lineage>
</organism>
<keyword evidence="2" id="KW-1185">Reference proteome</keyword>
<comment type="caution">
    <text evidence="1">The sequence shown here is derived from an EMBL/GenBank/DDBJ whole genome shotgun (WGS) entry which is preliminary data.</text>
</comment>
<reference evidence="1" key="1">
    <citation type="submission" date="2023-04" db="EMBL/GenBank/DDBJ databases">
        <title>A chromosome-level genome assembly of the parasitoid wasp Eretmocerus hayati.</title>
        <authorList>
            <person name="Zhong Y."/>
            <person name="Liu S."/>
            <person name="Liu Y."/>
        </authorList>
    </citation>
    <scope>NUCLEOTIDE SEQUENCE</scope>
    <source>
        <strain evidence="1">ZJU_SS_LIU_2023</strain>
    </source>
</reference>
<dbReference type="EMBL" id="CM056741">
    <property type="protein sequence ID" value="KAJ8687140.1"/>
    <property type="molecule type" value="Genomic_DNA"/>
</dbReference>
<proteinExistence type="predicted"/>
<evidence type="ECO:0000313" key="2">
    <source>
        <dbReference type="Proteomes" id="UP001239111"/>
    </source>
</evidence>
<evidence type="ECO:0000313" key="1">
    <source>
        <dbReference type="EMBL" id="KAJ8687140.1"/>
    </source>
</evidence>
<sequence>MDTASDSSKCELDSLTSADSFQIINGELRLNHLSAADSTNAELSKRVSALELDNERLKVDLENVRIELNAKNAANQGLKDKITELHVEAQISLQERQKLINSCKDAQSCLAAAEKSVKWYQGQLHAVQASKRTLQVEIDTYQNMLKQKHQTLVNITAKWKQLNEDYTNVIQKHREEKNSLKEEIELFRLKRIDAHQNCMEREPQASVPIAWYNETSNKLQAVEEELTLVRASQQCQEERAQNAEEERLTTETALSKLNVQLQRTQDDLHECQVERDRMAEEIRELKLQLHRLGSEADTLQVALLSAKQHREQVEDAIEQLRLQVSKMIAQHKLLKNRNVELEDKLTSMQDGCEENKRLKSLLYSANASLFRRLRQERRKSCNLEKMLSDEQSKQRICLEKSKIESSTRECLRRTLERNKALQEQLKCAKVSEEIVDEGYADSSLWPISLPSPSPLSPVLLNTISDVLLKSKNFWEPVHIGLEQLNSKLGVPAASSCYTTTPPPSPPNNFRSVT</sequence>
<protein>
    <submittedName>
        <fullName evidence="1">Uncharacterized protein</fullName>
    </submittedName>
</protein>
<dbReference type="Proteomes" id="UP001239111">
    <property type="component" value="Chromosome 1"/>
</dbReference>
<name>A0ACC2PUN0_9HYME</name>